<dbReference type="GO" id="GO:0046982">
    <property type="term" value="F:protein heterodimerization activity"/>
    <property type="evidence" value="ECO:0007669"/>
    <property type="project" value="InterPro"/>
</dbReference>
<comment type="caution">
    <text evidence="3">The sequence shown here is derived from an EMBL/GenBank/DDBJ whole genome shotgun (WGS) entry which is preliminary data.</text>
</comment>
<dbReference type="OMA" id="VEEMMIF"/>
<dbReference type="InterPro" id="IPR003228">
    <property type="entry name" value="TFIID_TAF12_dom"/>
</dbReference>
<gene>
    <name evidence="3" type="ORF">CL6EHI_009490</name>
    <name evidence="2" type="ORF">CL6EHI_118230</name>
</gene>
<dbReference type="Proteomes" id="UP000078387">
    <property type="component" value="Unassembled WGS sequence"/>
</dbReference>
<feature type="domain" description="Transcription initiation factor TFIID subunit 12" evidence="1">
    <location>
        <begin position="30"/>
        <end position="93"/>
    </location>
</feature>
<name>A0A5K1UPX3_ENTHI</name>
<dbReference type="EMBL" id="BDEQ01000001">
    <property type="protein sequence ID" value="GAT94096.1"/>
    <property type="molecule type" value="Genomic_DNA"/>
</dbReference>
<dbReference type="GO" id="GO:0006352">
    <property type="term" value="P:DNA-templated transcription initiation"/>
    <property type="evidence" value="ECO:0007669"/>
    <property type="project" value="InterPro"/>
</dbReference>
<dbReference type="InterPro" id="IPR009072">
    <property type="entry name" value="Histone-fold"/>
</dbReference>
<proteinExistence type="predicted"/>
<reference evidence="3 4" key="1">
    <citation type="submission" date="2016-05" db="EMBL/GenBank/DDBJ databases">
        <title>First whole genome sequencing of Entamoeba histolytica HM1:IMSS-clone-6.</title>
        <authorList>
            <person name="Mukherjee Avik.K."/>
            <person name="Izumyama S."/>
            <person name="Nakada-Tsukui K."/>
            <person name="Nozaki T."/>
        </authorList>
    </citation>
    <scope>NUCLEOTIDE SEQUENCE [LARGE SCALE GENOMIC DNA]</scope>
    <source>
        <strain evidence="3 4">HM1:IMSS clone 6</strain>
    </source>
</reference>
<evidence type="ECO:0000313" key="2">
    <source>
        <dbReference type="EMBL" id="GAT94073.1"/>
    </source>
</evidence>
<evidence type="ECO:0000313" key="3">
    <source>
        <dbReference type="EMBL" id="GAT94096.1"/>
    </source>
</evidence>
<dbReference type="AlphaFoldDB" id="A0A5K1UPX3"/>
<dbReference type="GO" id="GO:0005669">
    <property type="term" value="C:transcription factor TFIID complex"/>
    <property type="evidence" value="ECO:0007669"/>
    <property type="project" value="InterPro"/>
</dbReference>
<organism evidence="3 4">
    <name type="scientific">Entamoeba histolytica</name>
    <dbReference type="NCBI Taxonomy" id="5759"/>
    <lineage>
        <taxon>Eukaryota</taxon>
        <taxon>Amoebozoa</taxon>
        <taxon>Evosea</taxon>
        <taxon>Archamoebae</taxon>
        <taxon>Mastigamoebida</taxon>
        <taxon>Entamoebidae</taxon>
        <taxon>Entamoeba</taxon>
    </lineage>
</organism>
<sequence>MDNRTTTSVYRQIAKPIKARTQGELVPRDNIIQLMKMLDARLAPDQEVISFLQDLVEEYVIESAEEMMVYARHRSDNTLDFRDAKLYYERQFHHSIPAILSVIQQSHLPTESILKSIYKKKPLTKNHITHIQDFKKAKK</sequence>
<dbReference type="Pfam" id="PF03847">
    <property type="entry name" value="TFIID_20kDa"/>
    <property type="match status" value="1"/>
</dbReference>
<dbReference type="Gene3D" id="1.10.20.10">
    <property type="entry name" value="Histone, subunit A"/>
    <property type="match status" value="1"/>
</dbReference>
<evidence type="ECO:0000313" key="4">
    <source>
        <dbReference type="Proteomes" id="UP000078387"/>
    </source>
</evidence>
<accession>A0A5K1UPX3</accession>
<dbReference type="VEuPathDB" id="AmoebaDB:EHI_009490"/>
<protein>
    <recommendedName>
        <fullName evidence="1">Transcription initiation factor TFIID subunit 12 domain-containing protein</fullName>
    </recommendedName>
</protein>
<evidence type="ECO:0000259" key="1">
    <source>
        <dbReference type="Pfam" id="PF03847"/>
    </source>
</evidence>
<dbReference type="SUPFAM" id="SSF47113">
    <property type="entry name" value="Histone-fold"/>
    <property type="match status" value="1"/>
</dbReference>
<dbReference type="EMBL" id="BDEQ01000001">
    <property type="protein sequence ID" value="GAT94073.1"/>
    <property type="molecule type" value="Genomic_DNA"/>
</dbReference>
<dbReference type="VEuPathDB" id="AmoebaDB:EHI5A_089660"/>
<dbReference type="VEuPathDB" id="AmoebaDB:KM1_323780"/>